<reference evidence="6 7" key="1">
    <citation type="journal article" date="2020" name="Microorganisms">
        <title>Osmotic Adaptation and Compatible Solute Biosynthesis of Phototrophic Bacteria as Revealed from Genome Analyses.</title>
        <authorList>
            <person name="Imhoff J.F."/>
            <person name="Rahn T."/>
            <person name="Kunzel S."/>
            <person name="Keller A."/>
            <person name="Neulinger S.C."/>
        </authorList>
    </citation>
    <scope>NUCLEOTIDE SEQUENCE [LARGE SCALE GENOMIC DNA]</scope>
    <source>
        <strain evidence="6 7">DSM 15116</strain>
    </source>
</reference>
<evidence type="ECO:0000256" key="4">
    <source>
        <dbReference type="ARBA" id="ARBA00041148"/>
    </source>
</evidence>
<evidence type="ECO:0000313" key="6">
    <source>
        <dbReference type="EMBL" id="MBK1726540.1"/>
    </source>
</evidence>
<dbReference type="Pfam" id="PF02482">
    <property type="entry name" value="Ribosomal_S30AE"/>
    <property type="match status" value="1"/>
</dbReference>
<dbReference type="RefSeq" id="WP_200257806.1">
    <property type="nucleotide sequence ID" value="NZ_NRSH01000049.1"/>
</dbReference>
<dbReference type="CDD" id="cd00552">
    <property type="entry name" value="RaiA"/>
    <property type="match status" value="1"/>
</dbReference>
<comment type="subunit">
    <text evidence="3">Associates exclusively with 100S ribosomes, which are dimers of 70S ribosomes.</text>
</comment>
<keyword evidence="1" id="KW-0810">Translation regulation</keyword>
<dbReference type="SUPFAM" id="SSF69754">
    <property type="entry name" value="Ribosome binding protein Y (YfiA homologue)"/>
    <property type="match status" value="1"/>
</dbReference>
<sequence length="108" mass="12128">MQIELSGHHVEVTEALRSYVHDKLRRLEHHFDPIIDAEVVLEVEKLQHKAEATVRLGGGGSRVFADAVAEDMYAAIDALVDKLDRQVLKHKEKAVDQRRHGASLKTSP</sequence>
<keyword evidence="7" id="KW-1185">Reference proteome</keyword>
<organism evidence="6 7">
    <name type="scientific">Halorhodospira neutriphila</name>
    <dbReference type="NCBI Taxonomy" id="168379"/>
    <lineage>
        <taxon>Bacteria</taxon>
        <taxon>Pseudomonadati</taxon>
        <taxon>Pseudomonadota</taxon>
        <taxon>Gammaproteobacteria</taxon>
        <taxon>Chromatiales</taxon>
        <taxon>Ectothiorhodospiraceae</taxon>
        <taxon>Halorhodospira</taxon>
    </lineage>
</organism>
<dbReference type="PANTHER" id="PTHR33231">
    <property type="entry name" value="30S RIBOSOMAL PROTEIN"/>
    <property type="match status" value="1"/>
</dbReference>
<protein>
    <recommendedName>
        <fullName evidence="4">Ribosome hibernation promoting factor</fullName>
    </recommendedName>
    <alternativeName>
        <fullName evidence="5">Hibernation factor HPF</fullName>
    </alternativeName>
</protein>
<dbReference type="PANTHER" id="PTHR33231:SF1">
    <property type="entry name" value="30S RIBOSOMAL PROTEIN"/>
    <property type="match status" value="1"/>
</dbReference>
<dbReference type="Proteomes" id="UP000738126">
    <property type="component" value="Unassembled WGS sequence"/>
</dbReference>
<dbReference type="NCBIfam" id="TIGR00741">
    <property type="entry name" value="yfiA"/>
    <property type="match status" value="1"/>
</dbReference>
<accession>A0ABS1E476</accession>
<comment type="caution">
    <text evidence="6">The sequence shown here is derived from an EMBL/GenBank/DDBJ whole genome shotgun (WGS) entry which is preliminary data.</text>
</comment>
<evidence type="ECO:0000256" key="3">
    <source>
        <dbReference type="ARBA" id="ARBA00038695"/>
    </source>
</evidence>
<evidence type="ECO:0000313" key="7">
    <source>
        <dbReference type="Proteomes" id="UP000738126"/>
    </source>
</evidence>
<evidence type="ECO:0000256" key="2">
    <source>
        <dbReference type="ARBA" id="ARBA00038434"/>
    </source>
</evidence>
<dbReference type="EMBL" id="NRSH01000049">
    <property type="protein sequence ID" value="MBK1726540.1"/>
    <property type="molecule type" value="Genomic_DNA"/>
</dbReference>
<proteinExistence type="inferred from homology"/>
<dbReference type="Gene3D" id="3.30.160.100">
    <property type="entry name" value="Ribosome hibernation promotion factor-like"/>
    <property type="match status" value="1"/>
</dbReference>
<dbReference type="InterPro" id="IPR036567">
    <property type="entry name" value="RHF-like"/>
</dbReference>
<evidence type="ECO:0000256" key="1">
    <source>
        <dbReference type="ARBA" id="ARBA00022845"/>
    </source>
</evidence>
<comment type="similarity">
    <text evidence="2">Belongs to the HPF/YfiA ribosome-associated protein family. Short HPF subfamily.</text>
</comment>
<dbReference type="InterPro" id="IPR003489">
    <property type="entry name" value="RHF/RaiA"/>
</dbReference>
<dbReference type="InterPro" id="IPR050574">
    <property type="entry name" value="HPF/YfiA_ribosome-assoc"/>
</dbReference>
<gene>
    <name evidence="6" type="primary">raiA</name>
    <name evidence="6" type="ORF">CKO13_05785</name>
</gene>
<name>A0ABS1E476_9GAMM</name>
<evidence type="ECO:0000256" key="5">
    <source>
        <dbReference type="ARBA" id="ARBA00041319"/>
    </source>
</evidence>